<comment type="caution">
    <text evidence="1">The sequence shown here is derived from an EMBL/GenBank/DDBJ whole genome shotgun (WGS) entry which is preliminary data.</text>
</comment>
<keyword evidence="2" id="KW-1185">Reference proteome</keyword>
<evidence type="ECO:0000313" key="2">
    <source>
        <dbReference type="Proteomes" id="UP001162992"/>
    </source>
</evidence>
<reference evidence="2" key="1">
    <citation type="journal article" date="2024" name="Proc. Natl. Acad. Sci. U.S.A.">
        <title>Extraordinary preservation of gene collinearity over three hundred million years revealed in homosporous lycophytes.</title>
        <authorList>
            <person name="Li C."/>
            <person name="Wickell D."/>
            <person name="Kuo L.Y."/>
            <person name="Chen X."/>
            <person name="Nie B."/>
            <person name="Liao X."/>
            <person name="Peng D."/>
            <person name="Ji J."/>
            <person name="Jenkins J."/>
            <person name="Williams M."/>
            <person name="Shu S."/>
            <person name="Plott C."/>
            <person name="Barry K."/>
            <person name="Rajasekar S."/>
            <person name="Grimwood J."/>
            <person name="Han X."/>
            <person name="Sun S."/>
            <person name="Hou Z."/>
            <person name="He W."/>
            <person name="Dai G."/>
            <person name="Sun C."/>
            <person name="Schmutz J."/>
            <person name="Leebens-Mack J.H."/>
            <person name="Li F.W."/>
            <person name="Wang L."/>
        </authorList>
    </citation>
    <scope>NUCLEOTIDE SEQUENCE [LARGE SCALE GENOMIC DNA]</scope>
    <source>
        <strain evidence="2">cv. PW_Plant_1</strain>
    </source>
</reference>
<dbReference type="Proteomes" id="UP001162992">
    <property type="component" value="Chromosome 4"/>
</dbReference>
<organism evidence="1 2">
    <name type="scientific">Diphasiastrum complanatum</name>
    <name type="common">Issler's clubmoss</name>
    <name type="synonym">Lycopodium complanatum</name>
    <dbReference type="NCBI Taxonomy" id="34168"/>
    <lineage>
        <taxon>Eukaryota</taxon>
        <taxon>Viridiplantae</taxon>
        <taxon>Streptophyta</taxon>
        <taxon>Embryophyta</taxon>
        <taxon>Tracheophyta</taxon>
        <taxon>Lycopodiopsida</taxon>
        <taxon>Lycopodiales</taxon>
        <taxon>Lycopodiaceae</taxon>
        <taxon>Lycopodioideae</taxon>
        <taxon>Diphasiastrum</taxon>
    </lineage>
</organism>
<proteinExistence type="predicted"/>
<accession>A0ACC2DU65</accession>
<evidence type="ECO:0000313" key="1">
    <source>
        <dbReference type="EMBL" id="KAJ7557751.1"/>
    </source>
</evidence>
<dbReference type="EMBL" id="CM055095">
    <property type="protein sequence ID" value="KAJ7557751.1"/>
    <property type="molecule type" value="Genomic_DNA"/>
</dbReference>
<name>A0ACC2DU65_DIPCM</name>
<protein>
    <submittedName>
        <fullName evidence="1">Uncharacterized protein</fullName>
    </submittedName>
</protein>
<gene>
    <name evidence="1" type="ORF">O6H91_04G007900</name>
</gene>
<sequence>MASKDNWWLELKWGSEHSDLIQPMPCFKHELVDQQHAHYNSLHRAVCIPRLFHVPQQFGYQHGPAQLRTLQPCVSNAIYEVEELDRGKLVDASQDHSGHIKECNGSLKELEYASKCSSNYGNYARSCRTDESNITSNVGDENCRSISSALCGSCEDVKKLSHLAAVACEVDSPAKRKPLKLRTEVKKAVKVMSFSYNSYR</sequence>